<dbReference type="InterPro" id="IPR002048">
    <property type="entry name" value="EF_hand_dom"/>
</dbReference>
<keyword evidence="1" id="KW-0106">Calcium</keyword>
<evidence type="ECO:0000313" key="4">
    <source>
        <dbReference type="EMBL" id="ORY45196.1"/>
    </source>
</evidence>
<feature type="signal peptide" evidence="2">
    <location>
        <begin position="1"/>
        <end position="20"/>
    </location>
</feature>
<dbReference type="GO" id="GO:0005509">
    <property type="term" value="F:calcium ion binding"/>
    <property type="evidence" value="ECO:0007669"/>
    <property type="project" value="InterPro"/>
</dbReference>
<proteinExistence type="predicted"/>
<evidence type="ECO:0000313" key="5">
    <source>
        <dbReference type="Proteomes" id="UP000193642"/>
    </source>
</evidence>
<dbReference type="Proteomes" id="UP000193642">
    <property type="component" value="Unassembled WGS sequence"/>
</dbReference>
<name>A0A1Y2CE37_9FUNG</name>
<accession>A0A1Y2CE37</accession>
<dbReference type="AlphaFoldDB" id="A0A1Y2CE37"/>
<dbReference type="OrthoDB" id="289247at2759"/>
<feature type="chain" id="PRO_5012530877" description="EF-hand domain-containing protein" evidence="2">
    <location>
        <begin position="21"/>
        <end position="157"/>
    </location>
</feature>
<evidence type="ECO:0000256" key="1">
    <source>
        <dbReference type="ARBA" id="ARBA00022837"/>
    </source>
</evidence>
<dbReference type="InterPro" id="IPR011992">
    <property type="entry name" value="EF-hand-dom_pair"/>
</dbReference>
<dbReference type="PROSITE" id="PS50222">
    <property type="entry name" value="EF_HAND_2"/>
    <property type="match status" value="1"/>
</dbReference>
<feature type="domain" description="EF-hand" evidence="3">
    <location>
        <begin position="58"/>
        <end position="93"/>
    </location>
</feature>
<evidence type="ECO:0000256" key="2">
    <source>
        <dbReference type="SAM" id="SignalP"/>
    </source>
</evidence>
<dbReference type="InterPro" id="IPR018247">
    <property type="entry name" value="EF_Hand_1_Ca_BS"/>
</dbReference>
<comment type="caution">
    <text evidence="4">The sequence shown here is derived from an EMBL/GenBank/DDBJ whole genome shotgun (WGS) entry which is preliminary data.</text>
</comment>
<organism evidence="4 5">
    <name type="scientific">Rhizoclosmatium globosum</name>
    <dbReference type="NCBI Taxonomy" id="329046"/>
    <lineage>
        <taxon>Eukaryota</taxon>
        <taxon>Fungi</taxon>
        <taxon>Fungi incertae sedis</taxon>
        <taxon>Chytridiomycota</taxon>
        <taxon>Chytridiomycota incertae sedis</taxon>
        <taxon>Chytridiomycetes</taxon>
        <taxon>Chytridiales</taxon>
        <taxon>Chytriomycetaceae</taxon>
        <taxon>Rhizoclosmatium</taxon>
    </lineage>
</organism>
<dbReference type="SUPFAM" id="SSF47473">
    <property type="entry name" value="EF-hand"/>
    <property type="match status" value="1"/>
</dbReference>
<evidence type="ECO:0000259" key="3">
    <source>
        <dbReference type="PROSITE" id="PS50222"/>
    </source>
</evidence>
<keyword evidence="2" id="KW-0732">Signal</keyword>
<dbReference type="PROSITE" id="PS00018">
    <property type="entry name" value="EF_HAND_1"/>
    <property type="match status" value="1"/>
</dbReference>
<protein>
    <recommendedName>
        <fullName evidence="3">EF-hand domain-containing protein</fullName>
    </recommendedName>
</protein>
<sequence length="157" mass="18119">MTRSFIPLLLTLILALVAFADQSNYGDVHKEAQAYKKDVVQEMQNLGDATAAQQSHIKEVEDSVLFFTLHDHNKDGHLDGHELCEYLNFFMFSLMASRLECLNRCDWMEFLDPNEPGFMSLNLTSKSYQLVVYSTLCLSELLRRRGIWTATNQHRIL</sequence>
<dbReference type="EMBL" id="MCGO01000020">
    <property type="protein sequence ID" value="ORY45196.1"/>
    <property type="molecule type" value="Genomic_DNA"/>
</dbReference>
<reference evidence="4 5" key="1">
    <citation type="submission" date="2016-07" db="EMBL/GenBank/DDBJ databases">
        <title>Pervasive Adenine N6-methylation of Active Genes in Fungi.</title>
        <authorList>
            <consortium name="DOE Joint Genome Institute"/>
            <person name="Mondo S.J."/>
            <person name="Dannebaum R.O."/>
            <person name="Kuo R.C."/>
            <person name="Labutti K."/>
            <person name="Haridas S."/>
            <person name="Kuo A."/>
            <person name="Salamov A."/>
            <person name="Ahrendt S.R."/>
            <person name="Lipzen A."/>
            <person name="Sullivan W."/>
            <person name="Andreopoulos W.B."/>
            <person name="Clum A."/>
            <person name="Lindquist E."/>
            <person name="Daum C."/>
            <person name="Ramamoorthy G.K."/>
            <person name="Gryganskyi A."/>
            <person name="Culley D."/>
            <person name="Magnuson J.K."/>
            <person name="James T.Y."/>
            <person name="O'Malley M.A."/>
            <person name="Stajich J.E."/>
            <person name="Spatafora J.W."/>
            <person name="Visel A."/>
            <person name="Grigoriev I.V."/>
        </authorList>
    </citation>
    <scope>NUCLEOTIDE SEQUENCE [LARGE SCALE GENOMIC DNA]</scope>
    <source>
        <strain evidence="4 5">JEL800</strain>
    </source>
</reference>
<gene>
    <name evidence="4" type="ORF">BCR33DRAFT_195077</name>
</gene>
<keyword evidence="5" id="KW-1185">Reference proteome</keyword>